<dbReference type="InterPro" id="IPR020806">
    <property type="entry name" value="PKS_PP-bd"/>
</dbReference>
<gene>
    <name evidence="5" type="ORF">ACI2L5_33440</name>
</gene>
<dbReference type="Gene3D" id="3.30.300.30">
    <property type="match status" value="1"/>
</dbReference>
<dbReference type="Pfam" id="PF00975">
    <property type="entry name" value="Thioesterase"/>
    <property type="match status" value="1"/>
</dbReference>
<protein>
    <submittedName>
        <fullName evidence="5">Amino acid adenylation domain-containing protein</fullName>
    </submittedName>
</protein>
<dbReference type="NCBIfam" id="TIGR01733">
    <property type="entry name" value="AA-adenyl-dom"/>
    <property type="match status" value="1"/>
</dbReference>
<dbReference type="Pfam" id="PF00668">
    <property type="entry name" value="Condensation"/>
    <property type="match status" value="1"/>
</dbReference>
<dbReference type="Pfam" id="PF00550">
    <property type="entry name" value="PP-binding"/>
    <property type="match status" value="1"/>
</dbReference>
<sequence>MADLIPLSFAQQRLWLIDRLEGPSAVYNVPLALRFSGAVNHGALEAALRDVVVRHESLRTVFTERADKEEMAHQDILGPEALSVPFEVAETYEGGLAEELEEFGARPFDLAREIPVRARLLLLAPEESVLALVIHHTACDGWSIGPLFRDLGTAYRARCRPDGGAPQWAPLPVQYADYALWQREMLGDEDDPDSEVSRQSAFWSAELTGLPEQLPLPADRARPAVSGFRGEAVPIEVGAEAHRGLTRLARDTRASSFMVVQTALALLLTKLGAGTDIPIGTVTAGRDEVALEELVGFFANTLVLRTDTSGNPTFRELLERVRSRTLKAYAHGELPFERVVELVRPGRSLARHPLFQVMLVFQPEGDAVPDLPGLRVGLEEVETRSAKFDLTLSLRERFGRDGEPLGLSGELRYRTDLFDHGTSERMAARLVRILAAAARNPELPVGRIDILDAAERHRVLTEWNDTDLAAPAPSLPALFSAQAARTPAAPAVSDGGLVLTYAELDARANRLAHLLATRGIGPEKLVAVALPRSAQAVIALLAVLKAGGAYLPLDPEYPVERLGAMLRDARPELVLTTGQADPTAESAIPRLCLDGSPVQAELESRPATDPAVRTHPGHPVYVIYTSGSSGRPKGVVVTHGALADYLVWARRAYPATAGTVLLHTSLSFDLTVTALWTPLTVGGCLFTASIPELAEMAEPAGMEFTFVKATPSHLPLLAEASDICSPTGQLLLAGEALTTEALRTWRDRHPDMTVHNVFGPTETTVSCADFPVEPGAELPPGTVPVGRPLANTRIYVLDSALAPVPPGVVGELYVAGSGLARGYLGRPGLSAERFVACPFGAPGERMYRTGDLARWRPTGVLDFMGRADQQVKVRGFRIEPGEIETVLAADPVVGQVSVVAREDRRGDQRLVAYVVPVEGGTPESMDGSAVRERARRLLPEYMVPAAVVPLPALPLTPNGKLDRAALPAPPAGVAKSCRGPGTPVEEILCELFAEALGAEGIGADEGFFELGGHSLLAARLAGRIAARLGVEVRLRDLFEAPTVAALARRLSRVGERDGTAFDVLLRLTAGGSGTPVFCVHPGGGISWCYTGLIRHLPPDLPVYGLQSRAVSPDTTCPATIEEMARDYREQIVSVQPVGPYRLLGWSFGGLVAHAVAVQLQEAGEEVRFLGMLDSYPEFHDDGDRLPQWGDDGAVELLNEAIGGLDGLAADELPRVLAALRHHRELWRGYVPRHYRGDLLFFTAALDRPEGRDAVREWAPFIDGTIEEISVECAHPAMLSPGPSARIGRALATALSSP</sequence>
<dbReference type="Gene3D" id="3.30.559.30">
    <property type="entry name" value="Nonribosomal peptide synthetase, condensation domain"/>
    <property type="match status" value="1"/>
</dbReference>
<dbReference type="Gene3D" id="2.30.38.10">
    <property type="entry name" value="Luciferase, Domain 3"/>
    <property type="match status" value="1"/>
</dbReference>
<dbReference type="InterPro" id="IPR006162">
    <property type="entry name" value="Ppantetheine_attach_site"/>
</dbReference>
<dbReference type="PANTHER" id="PTHR45527">
    <property type="entry name" value="NONRIBOSOMAL PEPTIDE SYNTHETASE"/>
    <property type="match status" value="1"/>
</dbReference>
<evidence type="ECO:0000313" key="6">
    <source>
        <dbReference type="Proteomes" id="UP001620295"/>
    </source>
</evidence>
<dbReference type="PROSITE" id="PS00455">
    <property type="entry name" value="AMP_BINDING"/>
    <property type="match status" value="1"/>
</dbReference>
<dbReference type="InterPro" id="IPR009081">
    <property type="entry name" value="PP-bd_ACP"/>
</dbReference>
<dbReference type="PANTHER" id="PTHR45527:SF1">
    <property type="entry name" value="FATTY ACID SYNTHASE"/>
    <property type="match status" value="1"/>
</dbReference>
<evidence type="ECO:0000313" key="5">
    <source>
        <dbReference type="EMBL" id="MFK4269804.1"/>
    </source>
</evidence>
<dbReference type="SUPFAM" id="SSF56801">
    <property type="entry name" value="Acetyl-CoA synthetase-like"/>
    <property type="match status" value="1"/>
</dbReference>
<name>A0ABW8LV60_9ACTN</name>
<dbReference type="Gene3D" id="3.30.559.10">
    <property type="entry name" value="Chloramphenicol acetyltransferase-like domain"/>
    <property type="match status" value="1"/>
</dbReference>
<dbReference type="SUPFAM" id="SSF53474">
    <property type="entry name" value="alpha/beta-Hydrolases"/>
    <property type="match status" value="1"/>
</dbReference>
<dbReference type="Pfam" id="PF13193">
    <property type="entry name" value="AMP-binding_C"/>
    <property type="match status" value="1"/>
</dbReference>
<dbReference type="InterPro" id="IPR045851">
    <property type="entry name" value="AMP-bd_C_sf"/>
</dbReference>
<dbReference type="Gene3D" id="3.40.50.1820">
    <property type="entry name" value="alpha/beta hydrolase"/>
    <property type="match status" value="1"/>
</dbReference>
<reference evidence="5 6" key="1">
    <citation type="submission" date="2024-11" db="EMBL/GenBank/DDBJ databases">
        <title>The Natural Products Discovery Center: Release of the First 8490 Sequenced Strains for Exploring Actinobacteria Biosynthetic Diversity.</title>
        <authorList>
            <person name="Kalkreuter E."/>
            <person name="Kautsar S.A."/>
            <person name="Yang D."/>
            <person name="Bader C.D."/>
            <person name="Teijaro C.N."/>
            <person name="Fluegel L."/>
            <person name="Davis C.M."/>
            <person name="Simpson J.R."/>
            <person name="Lauterbach L."/>
            <person name="Steele A.D."/>
            <person name="Gui C."/>
            <person name="Meng S."/>
            <person name="Li G."/>
            <person name="Viehrig K."/>
            <person name="Ye F."/>
            <person name="Su P."/>
            <person name="Kiefer A.F."/>
            <person name="Nichols A."/>
            <person name="Cepeda A.J."/>
            <person name="Yan W."/>
            <person name="Fan B."/>
            <person name="Jiang Y."/>
            <person name="Adhikari A."/>
            <person name="Zheng C.-J."/>
            <person name="Schuster L."/>
            <person name="Cowan T.M."/>
            <person name="Smanski M.J."/>
            <person name="Chevrette M.G."/>
            <person name="De Carvalho L.P.S."/>
            <person name="Shen B."/>
        </authorList>
    </citation>
    <scope>NUCLEOTIDE SEQUENCE [LARGE SCALE GENOMIC DNA]</scope>
    <source>
        <strain evidence="5 6">NPDC020863</strain>
    </source>
</reference>
<feature type="domain" description="Carrier" evidence="4">
    <location>
        <begin position="979"/>
        <end position="1054"/>
    </location>
</feature>
<keyword evidence="3" id="KW-0597">Phosphoprotein</keyword>
<dbReference type="PROSITE" id="PS00012">
    <property type="entry name" value="PHOSPHOPANTETHEINE"/>
    <property type="match status" value="1"/>
</dbReference>
<dbReference type="InterPro" id="IPR020845">
    <property type="entry name" value="AMP-binding_CS"/>
</dbReference>
<evidence type="ECO:0000256" key="3">
    <source>
        <dbReference type="ARBA" id="ARBA00022553"/>
    </source>
</evidence>
<comment type="cofactor">
    <cofactor evidence="1">
        <name>pantetheine 4'-phosphate</name>
        <dbReference type="ChEBI" id="CHEBI:47942"/>
    </cofactor>
</comment>
<dbReference type="InterPro" id="IPR025110">
    <property type="entry name" value="AMP-bd_C"/>
</dbReference>
<keyword evidence="6" id="KW-1185">Reference proteome</keyword>
<dbReference type="CDD" id="cd05930">
    <property type="entry name" value="A_NRPS"/>
    <property type="match status" value="1"/>
</dbReference>
<organism evidence="5 6">
    <name type="scientific">Streptomyces milbemycinicus</name>
    <dbReference type="NCBI Taxonomy" id="476552"/>
    <lineage>
        <taxon>Bacteria</taxon>
        <taxon>Bacillati</taxon>
        <taxon>Actinomycetota</taxon>
        <taxon>Actinomycetes</taxon>
        <taxon>Kitasatosporales</taxon>
        <taxon>Streptomycetaceae</taxon>
        <taxon>Streptomyces</taxon>
    </lineage>
</organism>
<dbReference type="SMART" id="SM00823">
    <property type="entry name" value="PKS_PP"/>
    <property type="match status" value="1"/>
</dbReference>
<dbReference type="InterPro" id="IPR001031">
    <property type="entry name" value="Thioesterase"/>
</dbReference>
<dbReference type="PROSITE" id="PS50075">
    <property type="entry name" value="CARRIER"/>
    <property type="match status" value="1"/>
</dbReference>
<dbReference type="Pfam" id="PF00501">
    <property type="entry name" value="AMP-binding"/>
    <property type="match status" value="1"/>
</dbReference>
<dbReference type="CDD" id="cd19540">
    <property type="entry name" value="LCL_NRPS-like"/>
    <property type="match status" value="1"/>
</dbReference>
<dbReference type="InterPro" id="IPR001242">
    <property type="entry name" value="Condensation_dom"/>
</dbReference>
<dbReference type="InterPro" id="IPR023213">
    <property type="entry name" value="CAT-like_dom_sf"/>
</dbReference>
<evidence type="ECO:0000256" key="2">
    <source>
        <dbReference type="ARBA" id="ARBA00022450"/>
    </source>
</evidence>
<evidence type="ECO:0000256" key="1">
    <source>
        <dbReference type="ARBA" id="ARBA00001957"/>
    </source>
</evidence>
<evidence type="ECO:0000259" key="4">
    <source>
        <dbReference type="PROSITE" id="PS50075"/>
    </source>
</evidence>
<dbReference type="InterPro" id="IPR000873">
    <property type="entry name" value="AMP-dep_synth/lig_dom"/>
</dbReference>
<proteinExistence type="predicted"/>
<comment type="caution">
    <text evidence="5">The sequence shown here is derived from an EMBL/GenBank/DDBJ whole genome shotgun (WGS) entry which is preliminary data.</text>
</comment>
<dbReference type="RefSeq" id="WP_404747786.1">
    <property type="nucleotide sequence ID" value="NZ_JBJDQH010000012.1"/>
</dbReference>
<accession>A0ABW8LV60</accession>
<dbReference type="InterPro" id="IPR029058">
    <property type="entry name" value="AB_hydrolase_fold"/>
</dbReference>
<dbReference type="Proteomes" id="UP001620295">
    <property type="component" value="Unassembled WGS sequence"/>
</dbReference>
<dbReference type="SUPFAM" id="SSF47336">
    <property type="entry name" value="ACP-like"/>
    <property type="match status" value="1"/>
</dbReference>
<keyword evidence="2" id="KW-0596">Phosphopantetheine</keyword>
<dbReference type="Gene3D" id="3.40.50.980">
    <property type="match status" value="2"/>
</dbReference>
<dbReference type="SUPFAM" id="SSF52777">
    <property type="entry name" value="CoA-dependent acyltransferases"/>
    <property type="match status" value="2"/>
</dbReference>
<dbReference type="InterPro" id="IPR010071">
    <property type="entry name" value="AA_adenyl_dom"/>
</dbReference>
<dbReference type="InterPro" id="IPR036736">
    <property type="entry name" value="ACP-like_sf"/>
</dbReference>
<dbReference type="EMBL" id="JBJDQH010000012">
    <property type="protein sequence ID" value="MFK4269804.1"/>
    <property type="molecule type" value="Genomic_DNA"/>
</dbReference>